<keyword evidence="3" id="KW-0378">Hydrolase</keyword>
<proteinExistence type="predicted"/>
<dbReference type="GO" id="GO:0005737">
    <property type="term" value="C:cytoplasm"/>
    <property type="evidence" value="ECO:0007669"/>
    <property type="project" value="TreeGrafter"/>
</dbReference>
<dbReference type="PANTHER" id="PTHR43668">
    <property type="entry name" value="ALLANTOINASE"/>
    <property type="match status" value="1"/>
</dbReference>
<dbReference type="AlphaFoldDB" id="A0A9E8ZJ14"/>
<dbReference type="GO" id="GO:0046872">
    <property type="term" value="F:metal ion binding"/>
    <property type="evidence" value="ECO:0007669"/>
    <property type="project" value="InterPro"/>
</dbReference>
<dbReference type="EC" id="3.5.2.3" evidence="3"/>
<organism evidence="3 4">
    <name type="scientific">Thermocoleostomius sinensis A174</name>
    <dbReference type="NCBI Taxonomy" id="2016057"/>
    <lineage>
        <taxon>Bacteria</taxon>
        <taxon>Bacillati</taxon>
        <taxon>Cyanobacteriota</taxon>
        <taxon>Cyanophyceae</taxon>
        <taxon>Oculatellales</taxon>
        <taxon>Oculatellaceae</taxon>
        <taxon>Thermocoleostomius</taxon>
    </lineage>
</organism>
<dbReference type="InterPro" id="IPR024403">
    <property type="entry name" value="DHOase_cat"/>
</dbReference>
<dbReference type="SUPFAM" id="SSF51338">
    <property type="entry name" value="Composite domain of metallo-dependent hydrolases"/>
    <property type="match status" value="1"/>
</dbReference>
<dbReference type="Proteomes" id="UP001163152">
    <property type="component" value="Chromosome"/>
</dbReference>
<dbReference type="Pfam" id="PF12890">
    <property type="entry name" value="DHOase"/>
    <property type="match status" value="1"/>
</dbReference>
<dbReference type="InterPro" id="IPR050138">
    <property type="entry name" value="DHOase/Allantoinase_Hydrolase"/>
</dbReference>
<keyword evidence="1" id="KW-0665">Pyrimidine biosynthesis</keyword>
<dbReference type="NCBIfam" id="TIGR00857">
    <property type="entry name" value="pyrC_multi"/>
    <property type="match status" value="1"/>
</dbReference>
<dbReference type="InterPro" id="IPR011059">
    <property type="entry name" value="Metal-dep_hydrolase_composite"/>
</dbReference>
<protein>
    <submittedName>
        <fullName evidence="3">Dihydroorotase</fullName>
        <ecNumber evidence="3">3.5.2.3</ecNumber>
    </submittedName>
</protein>
<evidence type="ECO:0000313" key="4">
    <source>
        <dbReference type="Proteomes" id="UP001163152"/>
    </source>
</evidence>
<gene>
    <name evidence="3" type="ORF">OXH18_11865</name>
</gene>
<dbReference type="CDD" id="cd01317">
    <property type="entry name" value="DHOase_IIa"/>
    <property type="match status" value="1"/>
</dbReference>
<dbReference type="InterPro" id="IPR032466">
    <property type="entry name" value="Metal_Hydrolase"/>
</dbReference>
<evidence type="ECO:0000259" key="2">
    <source>
        <dbReference type="Pfam" id="PF12890"/>
    </source>
</evidence>
<dbReference type="GO" id="GO:0006221">
    <property type="term" value="P:pyrimidine nucleotide biosynthetic process"/>
    <property type="evidence" value="ECO:0007669"/>
    <property type="project" value="UniProtKB-KW"/>
</dbReference>
<dbReference type="GO" id="GO:0006145">
    <property type="term" value="P:purine nucleobase catabolic process"/>
    <property type="evidence" value="ECO:0007669"/>
    <property type="project" value="TreeGrafter"/>
</dbReference>
<dbReference type="EMBL" id="CP113797">
    <property type="protein sequence ID" value="WAL62652.1"/>
    <property type="molecule type" value="Genomic_DNA"/>
</dbReference>
<keyword evidence="4" id="KW-1185">Reference proteome</keyword>
<accession>A0A9E8ZJ14</accession>
<dbReference type="SUPFAM" id="SSF51556">
    <property type="entry name" value="Metallo-dependent hydrolases"/>
    <property type="match status" value="1"/>
</dbReference>
<dbReference type="PANTHER" id="PTHR43668:SF2">
    <property type="entry name" value="ALLANTOINASE"/>
    <property type="match status" value="1"/>
</dbReference>
<dbReference type="GO" id="GO:0004038">
    <property type="term" value="F:allantoinase activity"/>
    <property type="evidence" value="ECO:0007669"/>
    <property type="project" value="TreeGrafter"/>
</dbReference>
<dbReference type="RefSeq" id="WP_268612991.1">
    <property type="nucleotide sequence ID" value="NZ_CP113797.1"/>
</dbReference>
<sequence length="434" mass="46940">MSKELLQQVRLIDPNTSTDRRVDVLVVDGKIAAIEEKLVDIPADVQVQHCAGLVLGPGLMDLYSHSGEPGFEARETLDSLRQAALAGGFTRLTLLPDTHPPLDNRASVEWMQSQSSRYVPMAQLPNDQSTQYHAALPKLNYWGALTLGTQGEQMVELMELAEAGVIGFTDGKPIANTSLLRRLLDYGQVLQKPIALYCCDRSLAGGGVVRDGLEAVRLGLPGSPVIAETVPLAAVLECVAEVGTPVHLMRISTARGVERLRAAKAEGLPVTASTTWMHLLLNVTSVHAYDPSLCLDPPLGNPSDQAALIQGLQDGTIDAIAIDHTPLTYEEKTVAFAEAPPGAIGLELALPLLWQTFVASNRWSAVALWQSLSTNPAKCLHQPTPQLQLNQPTDLILFDPNLVWTLTPTTLKSRSANTPWLGHEIQGRVIKIWG</sequence>
<evidence type="ECO:0000256" key="1">
    <source>
        <dbReference type="ARBA" id="ARBA00022975"/>
    </source>
</evidence>
<dbReference type="Gene3D" id="3.20.20.140">
    <property type="entry name" value="Metal-dependent hydrolases"/>
    <property type="match status" value="1"/>
</dbReference>
<dbReference type="KEGG" id="tsin:OXH18_11865"/>
<dbReference type="GO" id="GO:0004151">
    <property type="term" value="F:dihydroorotase activity"/>
    <property type="evidence" value="ECO:0007669"/>
    <property type="project" value="UniProtKB-EC"/>
</dbReference>
<name>A0A9E8ZJ14_9CYAN</name>
<dbReference type="InterPro" id="IPR004722">
    <property type="entry name" value="DHOase"/>
</dbReference>
<evidence type="ECO:0000313" key="3">
    <source>
        <dbReference type="EMBL" id="WAL62652.1"/>
    </source>
</evidence>
<reference evidence="3" key="1">
    <citation type="submission" date="2022-12" db="EMBL/GenBank/DDBJ databases">
        <title>Polyphasic identification of a Novel Hot-Spring Cyanobacterium Ocullathermofonsia sinensis gen nov. sp. nov. and Genomic Insights on its Adaptations to the Thermal Habitat.</title>
        <authorList>
            <person name="Daroch M."/>
            <person name="Tang J."/>
            <person name="Jiang Y."/>
        </authorList>
    </citation>
    <scope>NUCLEOTIDE SEQUENCE</scope>
    <source>
        <strain evidence="3">PKUAC-SCTA174</strain>
    </source>
</reference>
<feature type="domain" description="Dihydroorotase catalytic" evidence="2">
    <location>
        <begin position="54"/>
        <end position="253"/>
    </location>
</feature>
<dbReference type="Gene3D" id="2.30.40.10">
    <property type="entry name" value="Urease, subunit C, domain 1"/>
    <property type="match status" value="1"/>
</dbReference>
<dbReference type="NCBIfam" id="NF005614">
    <property type="entry name" value="PRK07369.1"/>
    <property type="match status" value="1"/>
</dbReference>